<evidence type="ECO:0000313" key="3">
    <source>
        <dbReference type="Proteomes" id="UP001187192"/>
    </source>
</evidence>
<dbReference type="EMBL" id="BTGU01000019">
    <property type="protein sequence ID" value="GMN44827.1"/>
    <property type="molecule type" value="Genomic_DNA"/>
</dbReference>
<feature type="coiled-coil region" evidence="1">
    <location>
        <begin position="153"/>
        <end position="183"/>
    </location>
</feature>
<proteinExistence type="predicted"/>
<sequence>MGSSEGMVADGWGEVVVGGWGPNCRRGWLPRGWEPLQHKWGERNFCAVCCLKMGRAKEETGVYGGGGPGALELIWLLTASVSSTKFCNFYLFSVCEIECGSKHDIEKYITGCFTLIFPYCLLPIDQIQNLRPSDSQSCHVGEMSSCFNLKDIALNARQELNGLNDAANALNALQNKLQNTKTYLISNAIVKEAKPEYRERNDELHWTITPRTTIQEVNENHDGLLECA</sequence>
<protein>
    <submittedName>
        <fullName evidence="2">Uncharacterized protein</fullName>
    </submittedName>
</protein>
<dbReference type="Proteomes" id="UP001187192">
    <property type="component" value="Unassembled WGS sequence"/>
</dbReference>
<dbReference type="InterPro" id="IPR012340">
    <property type="entry name" value="NA-bd_OB-fold"/>
</dbReference>
<organism evidence="2 3">
    <name type="scientific">Ficus carica</name>
    <name type="common">Common fig</name>
    <dbReference type="NCBI Taxonomy" id="3494"/>
    <lineage>
        <taxon>Eukaryota</taxon>
        <taxon>Viridiplantae</taxon>
        <taxon>Streptophyta</taxon>
        <taxon>Embryophyta</taxon>
        <taxon>Tracheophyta</taxon>
        <taxon>Spermatophyta</taxon>
        <taxon>Magnoliopsida</taxon>
        <taxon>eudicotyledons</taxon>
        <taxon>Gunneridae</taxon>
        <taxon>Pentapetalae</taxon>
        <taxon>rosids</taxon>
        <taxon>fabids</taxon>
        <taxon>Rosales</taxon>
        <taxon>Moraceae</taxon>
        <taxon>Ficeae</taxon>
        <taxon>Ficus</taxon>
    </lineage>
</organism>
<evidence type="ECO:0000313" key="2">
    <source>
        <dbReference type="EMBL" id="GMN44827.1"/>
    </source>
</evidence>
<evidence type="ECO:0000256" key="1">
    <source>
        <dbReference type="SAM" id="Coils"/>
    </source>
</evidence>
<reference evidence="2" key="1">
    <citation type="submission" date="2023-07" db="EMBL/GenBank/DDBJ databases">
        <title>draft genome sequence of fig (Ficus carica).</title>
        <authorList>
            <person name="Takahashi T."/>
            <person name="Nishimura K."/>
        </authorList>
    </citation>
    <scope>NUCLEOTIDE SEQUENCE</scope>
</reference>
<dbReference type="AlphaFoldDB" id="A0AA88A5C1"/>
<keyword evidence="1" id="KW-0175">Coiled coil</keyword>
<name>A0AA88A5C1_FICCA</name>
<dbReference type="Gene3D" id="2.40.50.140">
    <property type="entry name" value="Nucleic acid-binding proteins"/>
    <property type="match status" value="1"/>
</dbReference>
<comment type="caution">
    <text evidence="2">The sequence shown here is derived from an EMBL/GenBank/DDBJ whole genome shotgun (WGS) entry which is preliminary data.</text>
</comment>
<gene>
    <name evidence="2" type="ORF">TIFTF001_014019</name>
</gene>
<accession>A0AA88A5C1</accession>
<keyword evidence="3" id="KW-1185">Reference proteome</keyword>